<dbReference type="CDD" id="cd05797">
    <property type="entry name" value="Ribosomal_L10"/>
    <property type="match status" value="1"/>
</dbReference>
<evidence type="ECO:0000313" key="8">
    <source>
        <dbReference type="Proteomes" id="UP001243420"/>
    </source>
</evidence>
<dbReference type="InterPro" id="IPR043141">
    <property type="entry name" value="Ribosomal_uL10-like_sf"/>
</dbReference>
<proteinExistence type="inferred from homology"/>
<dbReference type="InterPro" id="IPR022973">
    <property type="entry name" value="Ribosomal_uL10_bac"/>
</dbReference>
<dbReference type="InterPro" id="IPR002363">
    <property type="entry name" value="Ribosomal_uL10_CS_bac"/>
</dbReference>
<keyword evidence="8" id="KW-1185">Reference proteome</keyword>
<organism evidence="7 8">
    <name type="scientific">Jannaschia ovalis</name>
    <dbReference type="NCBI Taxonomy" id="3038773"/>
    <lineage>
        <taxon>Bacteria</taxon>
        <taxon>Pseudomonadati</taxon>
        <taxon>Pseudomonadota</taxon>
        <taxon>Alphaproteobacteria</taxon>
        <taxon>Rhodobacterales</taxon>
        <taxon>Roseobacteraceae</taxon>
        <taxon>Jannaschia</taxon>
    </lineage>
</organism>
<dbReference type="Gene3D" id="6.10.250.290">
    <property type="match status" value="1"/>
</dbReference>
<comment type="subunit">
    <text evidence="6">Part of the ribosomal stalk of the 50S ribosomal subunit. The N-terminus interacts with L11 and the large rRNA to form the base of the stalk. The C-terminus forms an elongated spine to which L12 dimers bind in a sequential fashion forming a multimeric L10(L12)X complex.</text>
</comment>
<gene>
    <name evidence="6 7" type="primary">rplJ</name>
    <name evidence="7" type="ORF">P8627_02620</name>
</gene>
<dbReference type="HAMAP" id="MF_00362">
    <property type="entry name" value="Ribosomal_uL10"/>
    <property type="match status" value="1"/>
</dbReference>
<comment type="similarity">
    <text evidence="2 6">Belongs to the universal ribosomal protein uL10 family.</text>
</comment>
<evidence type="ECO:0000256" key="2">
    <source>
        <dbReference type="ARBA" id="ARBA00008889"/>
    </source>
</evidence>
<reference evidence="7 8" key="1">
    <citation type="submission" date="2023-04" db="EMBL/GenBank/DDBJ databases">
        <title>Jannaschia ovalis sp. nov., a marine bacterium isolated from sea tidal flat.</title>
        <authorList>
            <person name="Kwon D.Y."/>
            <person name="Kim J.-J."/>
        </authorList>
    </citation>
    <scope>NUCLEOTIDE SEQUENCE [LARGE SCALE GENOMIC DNA]</scope>
    <source>
        <strain evidence="7 8">GRR-S6-38</strain>
    </source>
</reference>
<evidence type="ECO:0000256" key="3">
    <source>
        <dbReference type="ARBA" id="ARBA00022980"/>
    </source>
</evidence>
<comment type="function">
    <text evidence="1 6">Forms part of the ribosomal stalk, playing a central role in the interaction of the ribosome with GTP-bound translation factors.</text>
</comment>
<sequence length="172" mass="17755">MDRAQKEKVVEELGQIFESSGVVVVSRYEGMTVAEMQDLRARMRDAGGSVRVAKNKLAKIALEGKAVDSIGSYLQGMTVLAYSEDPVAAAKVIDAYAKENSKLEILGGAMGDTALDAAGVQAVAKMPSREELIASIVGCIGAPASNIAGAIGAPASNIASILSTIEERAEAA</sequence>
<evidence type="ECO:0000256" key="5">
    <source>
        <dbReference type="ARBA" id="ARBA00035202"/>
    </source>
</evidence>
<dbReference type="RefSeq" id="WP_279965959.1">
    <property type="nucleotide sequence ID" value="NZ_CP122537.1"/>
</dbReference>
<keyword evidence="6" id="KW-0699">rRNA-binding</keyword>
<dbReference type="InterPro" id="IPR001790">
    <property type="entry name" value="Ribosomal_uL10"/>
</dbReference>
<dbReference type="PANTHER" id="PTHR11560">
    <property type="entry name" value="39S RIBOSOMAL PROTEIN L10, MITOCHONDRIAL"/>
    <property type="match status" value="1"/>
</dbReference>
<dbReference type="InterPro" id="IPR047865">
    <property type="entry name" value="Ribosomal_uL10_bac_type"/>
</dbReference>
<evidence type="ECO:0000313" key="7">
    <source>
        <dbReference type="EMBL" id="WGH79176.1"/>
    </source>
</evidence>
<evidence type="ECO:0000256" key="6">
    <source>
        <dbReference type="HAMAP-Rule" id="MF_00362"/>
    </source>
</evidence>
<dbReference type="PROSITE" id="PS01109">
    <property type="entry name" value="RIBOSOMAL_L10"/>
    <property type="match status" value="1"/>
</dbReference>
<evidence type="ECO:0000256" key="1">
    <source>
        <dbReference type="ARBA" id="ARBA00002633"/>
    </source>
</evidence>
<dbReference type="SUPFAM" id="SSF160369">
    <property type="entry name" value="Ribosomal protein L10-like"/>
    <property type="match status" value="1"/>
</dbReference>
<accession>A0ABY8LD05</accession>
<dbReference type="NCBIfam" id="NF000955">
    <property type="entry name" value="PRK00099.1-1"/>
    <property type="match status" value="1"/>
</dbReference>
<dbReference type="GO" id="GO:0005840">
    <property type="term" value="C:ribosome"/>
    <property type="evidence" value="ECO:0007669"/>
    <property type="project" value="UniProtKB-KW"/>
</dbReference>
<dbReference type="Proteomes" id="UP001243420">
    <property type="component" value="Chromosome"/>
</dbReference>
<dbReference type="Gene3D" id="3.30.70.1730">
    <property type="match status" value="1"/>
</dbReference>
<keyword evidence="3 6" id="KW-0689">Ribosomal protein</keyword>
<keyword evidence="4 6" id="KW-0687">Ribonucleoprotein</keyword>
<keyword evidence="6" id="KW-0694">RNA-binding</keyword>
<dbReference type="Pfam" id="PF00466">
    <property type="entry name" value="Ribosomal_L10"/>
    <property type="match status" value="1"/>
</dbReference>
<name>A0ABY8LD05_9RHOB</name>
<protein>
    <recommendedName>
        <fullName evidence="5 6">Large ribosomal subunit protein uL10</fullName>
    </recommendedName>
</protein>
<dbReference type="EMBL" id="CP122537">
    <property type="protein sequence ID" value="WGH79176.1"/>
    <property type="molecule type" value="Genomic_DNA"/>
</dbReference>
<evidence type="ECO:0000256" key="4">
    <source>
        <dbReference type="ARBA" id="ARBA00023274"/>
    </source>
</evidence>